<reference evidence="2 3" key="1">
    <citation type="submission" date="2017-11" db="EMBL/GenBank/DDBJ databases">
        <title>Complete genome sequence of Streptomyces lavendulae subsp. lavendulae CCM 3239 (formerly 'Streptomyces aureofaciens CCM 3239'), the producer of the angucycline-type antibiotic auricin.</title>
        <authorList>
            <person name="Busche T."/>
            <person name="Novakova R."/>
            <person name="Al'Dilaimi A."/>
            <person name="Homerova D."/>
            <person name="Feckova L."/>
            <person name="Rezuchova B."/>
            <person name="Mingyar E."/>
            <person name="Csolleiova D."/>
            <person name="Bekeova C."/>
            <person name="Winkler A."/>
            <person name="Sevcikova B."/>
            <person name="Kalinowski J."/>
            <person name="Kormanec J."/>
            <person name="Ruckert C."/>
        </authorList>
    </citation>
    <scope>NUCLEOTIDE SEQUENCE [LARGE SCALE GENOMIC DNA]</scope>
    <source>
        <strain evidence="2 3">CCM 3239</strain>
    </source>
</reference>
<dbReference type="InterPro" id="IPR045392">
    <property type="entry name" value="DUF6519"/>
</dbReference>
<accession>A0A2K8PPQ6</accession>
<keyword evidence="3" id="KW-1185">Reference proteome</keyword>
<gene>
    <name evidence="2" type="ORF">SLAV_34860</name>
</gene>
<dbReference type="RefSeq" id="WP_030230017.1">
    <property type="nucleotide sequence ID" value="NZ_CP024985.1"/>
</dbReference>
<dbReference type="Pfam" id="PF20129">
    <property type="entry name" value="DUF6519"/>
    <property type="match status" value="2"/>
</dbReference>
<feature type="compositionally biased region" description="Basic and acidic residues" evidence="1">
    <location>
        <begin position="413"/>
        <end position="427"/>
    </location>
</feature>
<dbReference type="EMBL" id="CP024985">
    <property type="protein sequence ID" value="ATZ28742.1"/>
    <property type="molecule type" value="Genomic_DNA"/>
</dbReference>
<protein>
    <submittedName>
        <fullName evidence="2">Uncharacterized protein</fullName>
    </submittedName>
</protein>
<sequence length="494" mass="52607">MSVDISRVSFDPSKHYSRIVHQQGRVTLDADANEQTAVLLHYLRTVVADVLGPAAVPRGAPGFSVARIPQDPDRDLALGAGRLYVDGLLVENDAPTTYLTQPDGHVDPETAPVPAGPALAYLRAWEREVTVIQDPAIREIALGGTGPDTAARAKVVWQVVLHGFGEEEPDPGAAEASAWFRSWLDGLYRPAGRLAARARYEPTAPSDPCAVAPGARFRGPENQLYRVQVHTSGAGLLPGADPARPVVRARRGRGAGRAAKPVATFVWSRENASVALPVASVAGPVVTVEGWGRDHRLGLDVGDLVELVDDAAAVHAADEAPAVPPQRVHRIVALDVPGRTLTLDADPNAGPPGGQSPLQVGGDPELHPYLRRWDHRPPRGEDALPVVLDTWIPLEDGVEVRFEAPRRPTGTGRDAERGPDGERTAGRFRRGDHWLVPARTIPGDVLWPQAEDGPAAVGPHGVVYRYAPLAYLPAGEGDPVPLVPAFSPLFPPAG</sequence>
<dbReference type="AlphaFoldDB" id="A0A2K8PPQ6"/>
<feature type="region of interest" description="Disordered" evidence="1">
    <location>
        <begin position="342"/>
        <end position="361"/>
    </location>
</feature>
<evidence type="ECO:0000313" key="2">
    <source>
        <dbReference type="EMBL" id="ATZ28742.1"/>
    </source>
</evidence>
<proteinExistence type="predicted"/>
<name>A0A2K8PPQ6_STRLA</name>
<dbReference type="OrthoDB" id="134981at2"/>
<dbReference type="GeneID" id="49387947"/>
<evidence type="ECO:0000256" key="1">
    <source>
        <dbReference type="SAM" id="MobiDB-lite"/>
    </source>
</evidence>
<dbReference type="Proteomes" id="UP000231791">
    <property type="component" value="Chromosome"/>
</dbReference>
<organism evidence="2 3">
    <name type="scientific">Streptomyces lavendulae subsp. lavendulae</name>
    <dbReference type="NCBI Taxonomy" id="58340"/>
    <lineage>
        <taxon>Bacteria</taxon>
        <taxon>Bacillati</taxon>
        <taxon>Actinomycetota</taxon>
        <taxon>Actinomycetes</taxon>
        <taxon>Kitasatosporales</taxon>
        <taxon>Streptomycetaceae</taxon>
        <taxon>Streptomyces</taxon>
    </lineage>
</organism>
<evidence type="ECO:0000313" key="3">
    <source>
        <dbReference type="Proteomes" id="UP000231791"/>
    </source>
</evidence>
<feature type="region of interest" description="Disordered" evidence="1">
    <location>
        <begin position="405"/>
        <end position="427"/>
    </location>
</feature>
<dbReference type="KEGG" id="slx:SLAV_34860"/>